<dbReference type="InterPro" id="IPR006311">
    <property type="entry name" value="TAT_signal"/>
</dbReference>
<feature type="signal peptide" evidence="3">
    <location>
        <begin position="1"/>
        <end position="28"/>
    </location>
</feature>
<comment type="similarity">
    <text evidence="1">Belongs to the leucine-binding protein family.</text>
</comment>
<comment type="caution">
    <text evidence="5">The sequence shown here is derived from an EMBL/GenBank/DDBJ whole genome shotgun (WGS) entry which is preliminary data.</text>
</comment>
<dbReference type="RefSeq" id="WP_380830707.1">
    <property type="nucleotide sequence ID" value="NZ_JBHTCG010000033.1"/>
</dbReference>
<keyword evidence="6" id="KW-1185">Reference proteome</keyword>
<accession>A0ABW2PFA3</accession>
<dbReference type="Proteomes" id="UP001596496">
    <property type="component" value="Unassembled WGS sequence"/>
</dbReference>
<dbReference type="PROSITE" id="PS51318">
    <property type="entry name" value="TAT"/>
    <property type="match status" value="1"/>
</dbReference>
<evidence type="ECO:0000256" key="1">
    <source>
        <dbReference type="ARBA" id="ARBA00010062"/>
    </source>
</evidence>
<reference evidence="6" key="1">
    <citation type="journal article" date="2019" name="Int. J. Syst. Evol. Microbiol.">
        <title>The Global Catalogue of Microorganisms (GCM) 10K type strain sequencing project: providing services to taxonomists for standard genome sequencing and annotation.</title>
        <authorList>
            <consortium name="The Broad Institute Genomics Platform"/>
            <consortium name="The Broad Institute Genome Sequencing Center for Infectious Disease"/>
            <person name="Wu L."/>
            <person name="Ma J."/>
        </authorList>
    </citation>
    <scope>NUCLEOTIDE SEQUENCE [LARGE SCALE GENOMIC DNA]</scope>
    <source>
        <strain evidence="6">CECT 7649</strain>
    </source>
</reference>
<feature type="chain" id="PRO_5046281866" evidence="3">
    <location>
        <begin position="29"/>
        <end position="431"/>
    </location>
</feature>
<name>A0ABW2PFA3_9ACTN</name>
<dbReference type="Gene3D" id="3.40.50.2300">
    <property type="match status" value="2"/>
</dbReference>
<dbReference type="SUPFAM" id="SSF53822">
    <property type="entry name" value="Periplasmic binding protein-like I"/>
    <property type="match status" value="1"/>
</dbReference>
<dbReference type="InterPro" id="IPR051010">
    <property type="entry name" value="BCAA_transport"/>
</dbReference>
<keyword evidence="2 3" id="KW-0732">Signal</keyword>
<dbReference type="EMBL" id="JBHTCG010000033">
    <property type="protein sequence ID" value="MFC7387021.1"/>
    <property type="molecule type" value="Genomic_DNA"/>
</dbReference>
<dbReference type="InterPro" id="IPR028081">
    <property type="entry name" value="Leu-bd"/>
</dbReference>
<protein>
    <submittedName>
        <fullName evidence="5">ABC transporter substrate-binding protein</fullName>
    </submittedName>
</protein>
<gene>
    <name evidence="5" type="ORF">ACFQSB_32755</name>
</gene>
<dbReference type="CDD" id="cd06337">
    <property type="entry name" value="PBP1_ABC_ligand_binding-like"/>
    <property type="match status" value="1"/>
</dbReference>
<sequence length="431" mass="46565">MHGSSLPRRALLKGVGLGALAAAGAACGAPGEEIRTDSGKIVIGFVSPRSGALAGFASGDDFVVDRVRQTPPYANGFTVGGRRYDVEIVVKDSVSDPRLAARAAGELIAHHRADMVLTSSAPETTNPVASVCEAQGIPCVATVVPWEAWYFSRQADAAHPRPFTYTTMFFLGVDQFGGCFVPMWNRVPTNKVVAGMFPDDADGNAFRRAWPAIIEKAGYTWVDGGAYNDGRDFARMIAKFRRERCEIFINAPLTPDFNRMWRQAASEGFRPRLATVAKVLLFPSDTLPLGGLVDNIATDSWWGPYMPNTSSLDGESAKNLAEAYQSASGRQWLQTLGSVYSLFEIAHQAFTKVDSPRDRQAVAARLRTLNYSGMSGVLDFSRGPVPGVAVQQPVGVQWKRGVGRFPYEMMVVDNSLNPAVPLGADLAPTNP</sequence>
<feature type="domain" description="Leucine-binding protein" evidence="4">
    <location>
        <begin position="41"/>
        <end position="382"/>
    </location>
</feature>
<organism evidence="5 6">
    <name type="scientific">Sphaerisporangium rhizosphaerae</name>
    <dbReference type="NCBI Taxonomy" id="2269375"/>
    <lineage>
        <taxon>Bacteria</taxon>
        <taxon>Bacillati</taxon>
        <taxon>Actinomycetota</taxon>
        <taxon>Actinomycetes</taxon>
        <taxon>Streptosporangiales</taxon>
        <taxon>Streptosporangiaceae</taxon>
        <taxon>Sphaerisporangium</taxon>
    </lineage>
</organism>
<dbReference type="Pfam" id="PF13458">
    <property type="entry name" value="Peripla_BP_6"/>
    <property type="match status" value="1"/>
</dbReference>
<evidence type="ECO:0000313" key="6">
    <source>
        <dbReference type="Proteomes" id="UP001596496"/>
    </source>
</evidence>
<dbReference type="PANTHER" id="PTHR30483">
    <property type="entry name" value="LEUCINE-SPECIFIC-BINDING PROTEIN"/>
    <property type="match status" value="1"/>
</dbReference>
<proteinExistence type="inferred from homology"/>
<dbReference type="PANTHER" id="PTHR30483:SF6">
    <property type="entry name" value="PERIPLASMIC BINDING PROTEIN OF ABC TRANSPORTER FOR NATURAL AMINO ACIDS"/>
    <property type="match status" value="1"/>
</dbReference>
<evidence type="ECO:0000313" key="5">
    <source>
        <dbReference type="EMBL" id="MFC7387021.1"/>
    </source>
</evidence>
<evidence type="ECO:0000256" key="2">
    <source>
        <dbReference type="ARBA" id="ARBA00022729"/>
    </source>
</evidence>
<evidence type="ECO:0000259" key="4">
    <source>
        <dbReference type="Pfam" id="PF13458"/>
    </source>
</evidence>
<evidence type="ECO:0000256" key="3">
    <source>
        <dbReference type="SAM" id="SignalP"/>
    </source>
</evidence>
<dbReference type="InterPro" id="IPR028082">
    <property type="entry name" value="Peripla_BP_I"/>
</dbReference>